<dbReference type="EMBL" id="BAABHW010000006">
    <property type="protein sequence ID" value="GAA5080252.1"/>
    <property type="molecule type" value="Genomic_DNA"/>
</dbReference>
<evidence type="ECO:0000256" key="3">
    <source>
        <dbReference type="SAM" id="Phobius"/>
    </source>
</evidence>
<evidence type="ECO:0000313" key="6">
    <source>
        <dbReference type="Proteomes" id="UP001499910"/>
    </source>
</evidence>
<organism evidence="5 6">
    <name type="scientific">[Roseibacterium] beibuensis</name>
    <dbReference type="NCBI Taxonomy" id="1193142"/>
    <lineage>
        <taxon>Bacteria</taxon>
        <taxon>Pseudomonadati</taxon>
        <taxon>Pseudomonadota</taxon>
        <taxon>Alphaproteobacteria</taxon>
        <taxon>Rhodobacterales</taxon>
        <taxon>Roseobacteraceae</taxon>
        <taxon>Roseicyclus</taxon>
    </lineage>
</organism>
<dbReference type="InterPro" id="IPR006311">
    <property type="entry name" value="TAT_signal"/>
</dbReference>
<dbReference type="InterPro" id="IPR012336">
    <property type="entry name" value="Thioredoxin-like_fold"/>
</dbReference>
<feature type="transmembrane region" description="Helical" evidence="3">
    <location>
        <begin position="7"/>
        <end position="26"/>
    </location>
</feature>
<dbReference type="PANTHER" id="PTHR13887:SF56">
    <property type="entry name" value="THIOREDOXIN-LIKE REDUCTASE RV2466C"/>
    <property type="match status" value="1"/>
</dbReference>
<comment type="caution">
    <text evidence="5">The sequence shown here is derived from an EMBL/GenBank/DDBJ whole genome shotgun (WGS) entry which is preliminary data.</text>
</comment>
<protein>
    <submittedName>
        <fullName evidence="5">DsbA family protein</fullName>
    </submittedName>
</protein>
<reference evidence="6" key="1">
    <citation type="journal article" date="2019" name="Int. J. Syst. Evol. Microbiol.">
        <title>The Global Catalogue of Microorganisms (GCM) 10K type strain sequencing project: providing services to taxonomists for standard genome sequencing and annotation.</title>
        <authorList>
            <consortium name="The Broad Institute Genomics Platform"/>
            <consortium name="The Broad Institute Genome Sequencing Center for Infectious Disease"/>
            <person name="Wu L."/>
            <person name="Ma J."/>
        </authorList>
    </citation>
    <scope>NUCLEOTIDE SEQUENCE [LARGE SCALE GENOMIC DNA]</scope>
    <source>
        <strain evidence="6">JCM 18015</strain>
    </source>
</reference>
<feature type="domain" description="Thioredoxin" evidence="4">
    <location>
        <begin position="32"/>
        <end position="226"/>
    </location>
</feature>
<evidence type="ECO:0000313" key="5">
    <source>
        <dbReference type="EMBL" id="GAA5080252.1"/>
    </source>
</evidence>
<comment type="function">
    <text evidence="1">May be required for disulfide bond formation in some proteins.</text>
</comment>
<dbReference type="PROSITE" id="PS51352">
    <property type="entry name" value="THIOREDOXIN_2"/>
    <property type="match status" value="1"/>
</dbReference>
<evidence type="ECO:0000256" key="1">
    <source>
        <dbReference type="ARBA" id="ARBA00003565"/>
    </source>
</evidence>
<keyword evidence="3" id="KW-1133">Transmembrane helix</keyword>
<accession>A0ABP9LNV3</accession>
<dbReference type="PROSITE" id="PS51318">
    <property type="entry name" value="TAT"/>
    <property type="match status" value="1"/>
</dbReference>
<evidence type="ECO:0000256" key="2">
    <source>
        <dbReference type="ARBA" id="ARBA00005791"/>
    </source>
</evidence>
<keyword evidence="6" id="KW-1185">Reference proteome</keyword>
<proteinExistence type="inferred from homology"/>
<comment type="similarity">
    <text evidence="2">Belongs to the thioredoxin family. DsbA subfamily.</text>
</comment>
<name>A0ABP9LNV3_9RHOB</name>
<dbReference type="PANTHER" id="PTHR13887">
    <property type="entry name" value="GLUTATHIONE S-TRANSFERASE KAPPA"/>
    <property type="match status" value="1"/>
</dbReference>
<sequence>MTIDRRTLLIAGAGAGALGLGGYSLLQGGNTPSPLLPVGMANAQTEDGAAGDAPEILDMVLGSDDAPVTMYEYASFTCPHCATFHANVKPRLVEDYIDTGLVRFVYREVYFDRPGLWAGMVARCGGPMRYFGIVDLIYDQQREWVQGSPAEIVENLRRIGRTAGLSNDELDACLTDADMARAMLANYEAQMDVHPIEGTPSVVINDEVLGNMSYEDLAGHLDAALEEAQADG</sequence>
<dbReference type="InterPro" id="IPR013766">
    <property type="entry name" value="Thioredoxin_domain"/>
</dbReference>
<dbReference type="Proteomes" id="UP001499910">
    <property type="component" value="Unassembled WGS sequence"/>
</dbReference>
<dbReference type="CDD" id="cd02972">
    <property type="entry name" value="DsbA_family"/>
    <property type="match status" value="1"/>
</dbReference>
<evidence type="ECO:0000259" key="4">
    <source>
        <dbReference type="PROSITE" id="PS51352"/>
    </source>
</evidence>
<dbReference type="InterPro" id="IPR036249">
    <property type="entry name" value="Thioredoxin-like_sf"/>
</dbReference>
<dbReference type="RefSeq" id="WP_310796438.1">
    <property type="nucleotide sequence ID" value="NZ_BAABHW010000006.1"/>
</dbReference>
<dbReference type="Pfam" id="PF13462">
    <property type="entry name" value="Thioredoxin_4"/>
    <property type="match status" value="1"/>
</dbReference>
<keyword evidence="3" id="KW-0472">Membrane</keyword>
<dbReference type="SUPFAM" id="SSF52833">
    <property type="entry name" value="Thioredoxin-like"/>
    <property type="match status" value="1"/>
</dbReference>
<keyword evidence="3" id="KW-0812">Transmembrane</keyword>
<gene>
    <name evidence="5" type="ORF">GCM10023209_33560</name>
</gene>
<dbReference type="Gene3D" id="3.40.30.10">
    <property type="entry name" value="Glutaredoxin"/>
    <property type="match status" value="1"/>
</dbReference>